<evidence type="ECO:0000256" key="4">
    <source>
        <dbReference type="ARBA" id="ARBA00023186"/>
    </source>
</evidence>
<keyword evidence="5" id="KW-1133">Transmembrane helix</keyword>
<evidence type="ECO:0000313" key="6">
    <source>
        <dbReference type="EMBL" id="MBE6420686.1"/>
    </source>
</evidence>
<dbReference type="AlphaFoldDB" id="A0A928HFJ3"/>
<keyword evidence="2" id="KW-1003">Cell membrane</keyword>
<keyword evidence="3 5" id="KW-0472">Membrane</keyword>
<dbReference type="InterPro" id="IPR052029">
    <property type="entry name" value="PpiD_chaperone"/>
</dbReference>
<keyword evidence="4" id="KW-0143">Chaperone</keyword>
<feature type="transmembrane region" description="Helical" evidence="5">
    <location>
        <begin position="12"/>
        <end position="29"/>
    </location>
</feature>
<dbReference type="InterPro" id="IPR027304">
    <property type="entry name" value="Trigger_fact/SurA_dom_sf"/>
</dbReference>
<evidence type="ECO:0000256" key="2">
    <source>
        <dbReference type="ARBA" id="ARBA00022475"/>
    </source>
</evidence>
<dbReference type="GO" id="GO:0005886">
    <property type="term" value="C:plasma membrane"/>
    <property type="evidence" value="ECO:0007669"/>
    <property type="project" value="UniProtKB-SubCell"/>
</dbReference>
<evidence type="ECO:0000256" key="5">
    <source>
        <dbReference type="SAM" id="Phobius"/>
    </source>
</evidence>
<proteinExistence type="predicted"/>
<dbReference type="Pfam" id="PF13624">
    <property type="entry name" value="SurA_N_3"/>
    <property type="match status" value="1"/>
</dbReference>
<reference evidence="6" key="1">
    <citation type="submission" date="2019-04" db="EMBL/GenBank/DDBJ databases">
        <title>Evolution of Biomass-Degrading Anaerobic Consortia Revealed by Metagenomics.</title>
        <authorList>
            <person name="Peng X."/>
        </authorList>
    </citation>
    <scope>NUCLEOTIDE SEQUENCE</scope>
    <source>
        <strain evidence="6">SIG66</strain>
    </source>
</reference>
<dbReference type="Proteomes" id="UP000725649">
    <property type="component" value="Unassembled WGS sequence"/>
</dbReference>
<keyword evidence="5" id="KW-0812">Transmembrane</keyword>
<comment type="caution">
    <text evidence="6">The sequence shown here is derived from an EMBL/GenBank/DDBJ whole genome shotgun (WGS) entry which is preliminary data.</text>
</comment>
<name>A0A928HFJ3_9BACT</name>
<evidence type="ECO:0008006" key="8">
    <source>
        <dbReference type="Google" id="ProtNLM"/>
    </source>
</evidence>
<evidence type="ECO:0000313" key="7">
    <source>
        <dbReference type="Proteomes" id="UP000725649"/>
    </source>
</evidence>
<dbReference type="PANTHER" id="PTHR47529:SF1">
    <property type="entry name" value="PERIPLASMIC CHAPERONE PPID"/>
    <property type="match status" value="1"/>
</dbReference>
<dbReference type="EMBL" id="SUVG01000001">
    <property type="protein sequence ID" value="MBE6420686.1"/>
    <property type="molecule type" value="Genomic_DNA"/>
</dbReference>
<accession>A0A928HFJ3</accession>
<dbReference type="SUPFAM" id="SSF109998">
    <property type="entry name" value="Triger factor/SurA peptide-binding domain-like"/>
    <property type="match status" value="1"/>
</dbReference>
<protein>
    <recommendedName>
        <fullName evidence="8">PpiC domain-containing protein</fullName>
    </recommendedName>
</protein>
<comment type="subcellular location">
    <subcellularLocation>
        <location evidence="1">Cell membrane</location>
    </subcellularLocation>
</comment>
<dbReference type="PANTHER" id="PTHR47529">
    <property type="entry name" value="PEPTIDYL-PROLYL CIS-TRANS ISOMERASE D"/>
    <property type="match status" value="1"/>
</dbReference>
<gene>
    <name evidence="6" type="ORF">E7027_00840</name>
</gene>
<dbReference type="Gene3D" id="1.10.4030.10">
    <property type="entry name" value="Porin chaperone SurA, peptide-binding domain"/>
    <property type="match status" value="1"/>
</dbReference>
<evidence type="ECO:0000256" key="3">
    <source>
        <dbReference type="ARBA" id="ARBA00023136"/>
    </source>
</evidence>
<organism evidence="6 7">
    <name type="scientific">Candidatus Avelusimicrobium gallicola</name>
    <dbReference type="NCBI Taxonomy" id="2562704"/>
    <lineage>
        <taxon>Bacteria</taxon>
        <taxon>Pseudomonadati</taxon>
        <taxon>Elusimicrobiota</taxon>
        <taxon>Elusimicrobia</taxon>
        <taxon>Elusimicrobiales</taxon>
        <taxon>Elusimicrobiaceae</taxon>
        <taxon>Candidatus Avelusimicrobium</taxon>
    </lineage>
</organism>
<sequence>MISFLITHKKSILIITLAFFLGSIVYLGADAYSRGDFSSVAARVGSQEIENRLLYRVTEDRARILRNQGIDVDENILKFLRQQMLASLISEEVLNQAVEKAGLSVSDYEVAYEIQTSPFFAQNGQFNKAAYEAAIKQSTGLTPMEFENQLRRGALSNRFRGVLYSFYKLTPAEIKHAYHVQHGNMKDFEKNKKDFANQLMDSKMETAQQGFFDDFNEKVEIETFLQD</sequence>
<evidence type="ECO:0000256" key="1">
    <source>
        <dbReference type="ARBA" id="ARBA00004236"/>
    </source>
</evidence>